<evidence type="ECO:0008006" key="3">
    <source>
        <dbReference type="Google" id="ProtNLM"/>
    </source>
</evidence>
<protein>
    <recommendedName>
        <fullName evidence="3">Protein kinase domain-containing protein</fullName>
    </recommendedName>
</protein>
<evidence type="ECO:0000313" key="2">
    <source>
        <dbReference type="EMBL" id="QHU34253.1"/>
    </source>
</evidence>
<proteinExistence type="predicted"/>
<dbReference type="InterPro" id="IPR011009">
    <property type="entry name" value="Kinase-like_dom_sf"/>
</dbReference>
<feature type="compositionally biased region" description="Basic residues" evidence="1">
    <location>
        <begin position="473"/>
        <end position="509"/>
    </location>
</feature>
<organism evidence="2">
    <name type="scientific">viral metagenome</name>
    <dbReference type="NCBI Taxonomy" id="1070528"/>
    <lineage>
        <taxon>unclassified sequences</taxon>
        <taxon>metagenomes</taxon>
        <taxon>organismal metagenomes</taxon>
    </lineage>
</organism>
<dbReference type="EMBL" id="MN740568">
    <property type="protein sequence ID" value="QHU34253.1"/>
    <property type="molecule type" value="Genomic_DNA"/>
</dbReference>
<reference evidence="2" key="1">
    <citation type="journal article" date="2020" name="Nature">
        <title>Giant virus diversity and host interactions through global metagenomics.</title>
        <authorList>
            <person name="Schulz F."/>
            <person name="Roux S."/>
            <person name="Paez-Espino D."/>
            <person name="Jungbluth S."/>
            <person name="Walsh D.A."/>
            <person name="Denef V.J."/>
            <person name="McMahon K.D."/>
            <person name="Konstantinidis K.T."/>
            <person name="Eloe-Fadrosh E.A."/>
            <person name="Kyrpides N.C."/>
            <person name="Woyke T."/>
        </authorList>
    </citation>
    <scope>NUCLEOTIDE SEQUENCE</scope>
    <source>
        <strain evidence="2">GVMAG-S-1016713-123</strain>
    </source>
</reference>
<dbReference type="AlphaFoldDB" id="A0A6C0LUZ6"/>
<dbReference type="SUPFAM" id="SSF56112">
    <property type="entry name" value="Protein kinase-like (PK-like)"/>
    <property type="match status" value="1"/>
</dbReference>
<sequence length="610" mass="70357">MPRIQNGGLLLTTKMPSTFHAIYEMIKNAREIKPFYMDSLKGFVFILNIDADKSLFYTLNPDRSKIDVKVESIIFKFAFVSDVPRQVEPDLPYDGFHIHKESDVMNSVINEVAIQQHIYLESIKNTGSPIVPGVADFSYFETDQSFALLDLLVDHCKNAESKQVFTYIKTRLAENPAFPKETDGFKLSLISMENAISYVQLQNVLVGKYILEERKHACMATIAQMTRLFLQFGVVHCDAHDGNILVKQNLSGRQAGNNTLSSMDAKIIDFGSFINLYDDMKRPLITAKFSVDMQNELKKTIFSQAPSDMIIEKLLLQDYKLFISTTDETIKNRLVETLKTIFLIIVTTDLAYQKNKFGKNFIQGAAAFKYLKLLNIEHEYTENVKINMESTESDYVKDKYMDIVRILYEIIAPENRGQHISGNTIDAYKKEDRFATIDAHSKDNNRRSISDLISDIVREKPVKTNRFKKWFGRNKTAGKRRKSVKRKRKTRRKSIRKSIGKKRKTRNRNKCGGTKKNVRFDPESVKPEDMSSRIFHELAHDTSLVRNDVKKYTDAVRNDKNMTKKYEDMYSDIIGSSKWLKSENPKWDRIYDRIARVSTNTSQNSKLGGK</sequence>
<accession>A0A6C0LUZ6</accession>
<name>A0A6C0LUZ6_9ZZZZ</name>
<feature type="region of interest" description="Disordered" evidence="1">
    <location>
        <begin position="473"/>
        <end position="525"/>
    </location>
</feature>
<evidence type="ECO:0000256" key="1">
    <source>
        <dbReference type="SAM" id="MobiDB-lite"/>
    </source>
</evidence>